<dbReference type="SUPFAM" id="SSF47413">
    <property type="entry name" value="lambda repressor-like DNA-binding domains"/>
    <property type="match status" value="1"/>
</dbReference>
<evidence type="ECO:0000313" key="2">
    <source>
        <dbReference type="EMBL" id="SHK93726.1"/>
    </source>
</evidence>
<dbReference type="Gene3D" id="1.10.260.40">
    <property type="entry name" value="lambda repressor-like DNA-binding domains"/>
    <property type="match status" value="1"/>
</dbReference>
<dbReference type="EMBL" id="LT670844">
    <property type="protein sequence ID" value="SHK93726.1"/>
    <property type="molecule type" value="Genomic_DNA"/>
</dbReference>
<dbReference type="AlphaFoldDB" id="A0A1M6WJD2"/>
<feature type="domain" description="HigA2-like helix-turn-helix" evidence="1">
    <location>
        <begin position="15"/>
        <end position="93"/>
    </location>
</feature>
<name>A0A1M6WJD2_9BRAD</name>
<reference evidence="2 3" key="1">
    <citation type="submission" date="2016-11" db="EMBL/GenBank/DDBJ databases">
        <authorList>
            <person name="Jaros S."/>
            <person name="Januszkiewicz K."/>
            <person name="Wedrychowicz H."/>
        </authorList>
    </citation>
    <scope>NUCLEOTIDE SEQUENCE [LARGE SCALE GENOMIC DNA]</scope>
    <source>
        <strain evidence="2 3">GAS499</strain>
    </source>
</reference>
<evidence type="ECO:0000259" key="1">
    <source>
        <dbReference type="Pfam" id="PF13744"/>
    </source>
</evidence>
<organism evidence="2 3">
    <name type="scientific">Bradyrhizobium lablabi</name>
    <dbReference type="NCBI Taxonomy" id="722472"/>
    <lineage>
        <taxon>Bacteria</taxon>
        <taxon>Pseudomonadati</taxon>
        <taxon>Pseudomonadota</taxon>
        <taxon>Alphaproteobacteria</taxon>
        <taxon>Hyphomicrobiales</taxon>
        <taxon>Nitrobacteraceae</taxon>
        <taxon>Bradyrhizobium</taxon>
    </lineage>
</organism>
<accession>A0A1M6WJD2</accession>
<sequence length="127" mass="14239">MKRHDLELVRGSGNVYRDFGRPNAGLEQARAITAAKIIHIMDGRKLSTRDAEKLTGVSHSEFSRIRNTQLGRFTLDRMIAILGKLDEDVEVSVTFRARKKDARIVPRAASSAVAHGRRRTVRASTRT</sequence>
<proteinExistence type="predicted"/>
<dbReference type="Proteomes" id="UP000189935">
    <property type="component" value="Chromosome I"/>
</dbReference>
<dbReference type="GO" id="GO:0003677">
    <property type="term" value="F:DNA binding"/>
    <property type="evidence" value="ECO:0007669"/>
    <property type="project" value="InterPro"/>
</dbReference>
<dbReference type="InterPro" id="IPR010982">
    <property type="entry name" value="Lambda_DNA-bd_dom_sf"/>
</dbReference>
<dbReference type="Pfam" id="PF13744">
    <property type="entry name" value="HTH_37"/>
    <property type="match status" value="1"/>
</dbReference>
<protein>
    <submittedName>
        <fullName evidence="2">Helix-turn-helix domain-containing protein</fullName>
    </submittedName>
</protein>
<evidence type="ECO:0000313" key="3">
    <source>
        <dbReference type="Proteomes" id="UP000189935"/>
    </source>
</evidence>
<gene>
    <name evidence="2" type="ORF">SAMN05444159_4575</name>
</gene>
<dbReference type="OrthoDB" id="9795596at2"/>
<dbReference type="InterPro" id="IPR039554">
    <property type="entry name" value="HigA2-like_HTH"/>
</dbReference>